<dbReference type="PROSITE" id="PS51257">
    <property type="entry name" value="PROKAR_LIPOPROTEIN"/>
    <property type="match status" value="1"/>
</dbReference>
<sequence>MNKLSLSILLSLMVMGCKTTVNEEQPLVYKDYVFEKNSLSAENKSAFFDKDLKECLAIAEKQSLDNLTDIDLLSSLYGRKIDAEAITVLKDAQVIECMTGAIRKENNGKGWDIKEAK</sequence>
<dbReference type="AlphaFoldDB" id="A0A379C9D5"/>
<dbReference type="Proteomes" id="UP000255417">
    <property type="component" value="Unassembled WGS sequence"/>
</dbReference>
<proteinExistence type="predicted"/>
<reference evidence="1 2" key="1">
    <citation type="submission" date="2018-06" db="EMBL/GenBank/DDBJ databases">
        <authorList>
            <consortium name="Pathogen Informatics"/>
            <person name="Doyle S."/>
        </authorList>
    </citation>
    <scope>NUCLEOTIDE SEQUENCE [LARGE SCALE GENOMIC DNA]</scope>
    <source>
        <strain evidence="1 2">NCTC12872</strain>
    </source>
</reference>
<name>A0A379C9D5_9PAST</name>
<dbReference type="RefSeq" id="WP_115315249.1">
    <property type="nucleotide sequence ID" value="NZ_LWIF01000001.1"/>
</dbReference>
<keyword evidence="2" id="KW-1185">Reference proteome</keyword>
<dbReference type="EMBL" id="UGTA01000001">
    <property type="protein sequence ID" value="SUB58738.1"/>
    <property type="molecule type" value="Genomic_DNA"/>
</dbReference>
<evidence type="ECO:0008006" key="3">
    <source>
        <dbReference type="Google" id="ProtNLM"/>
    </source>
</evidence>
<evidence type="ECO:0000313" key="1">
    <source>
        <dbReference type="EMBL" id="SUB58738.1"/>
    </source>
</evidence>
<protein>
    <recommendedName>
        <fullName evidence="3">Lipoprotein</fullName>
    </recommendedName>
</protein>
<evidence type="ECO:0000313" key="2">
    <source>
        <dbReference type="Proteomes" id="UP000255417"/>
    </source>
</evidence>
<organism evidence="1 2">
    <name type="scientific">Phocoenobacter uteri</name>
    <dbReference type="NCBI Taxonomy" id="146806"/>
    <lineage>
        <taxon>Bacteria</taxon>
        <taxon>Pseudomonadati</taxon>
        <taxon>Pseudomonadota</taxon>
        <taxon>Gammaproteobacteria</taxon>
        <taxon>Pasteurellales</taxon>
        <taxon>Pasteurellaceae</taxon>
        <taxon>Phocoenobacter</taxon>
    </lineage>
</organism>
<accession>A0A379C9D5</accession>
<gene>
    <name evidence="1" type="ORF">NCTC12872_00705</name>
</gene>